<protein>
    <submittedName>
        <fullName evidence="3">DUF1080 domain-containing protein</fullName>
    </submittedName>
</protein>
<feature type="chain" id="PRO_5032606082" evidence="1">
    <location>
        <begin position="36"/>
        <end position="302"/>
    </location>
</feature>
<dbReference type="Proteomes" id="UP000593892">
    <property type="component" value="Chromosome"/>
</dbReference>
<dbReference type="RefSeq" id="WP_194452573.1">
    <property type="nucleotide sequence ID" value="NZ_CP063849.1"/>
</dbReference>
<dbReference type="AlphaFoldDB" id="A0A7S7NW53"/>
<keyword evidence="1" id="KW-0732">Signal</keyword>
<feature type="signal peptide" evidence="1">
    <location>
        <begin position="1"/>
        <end position="35"/>
    </location>
</feature>
<organism evidence="3 4">
    <name type="scientific">Paludibaculum fermentans</name>
    <dbReference type="NCBI Taxonomy" id="1473598"/>
    <lineage>
        <taxon>Bacteria</taxon>
        <taxon>Pseudomonadati</taxon>
        <taxon>Acidobacteriota</taxon>
        <taxon>Terriglobia</taxon>
        <taxon>Bryobacterales</taxon>
        <taxon>Bryobacteraceae</taxon>
        <taxon>Paludibaculum</taxon>
    </lineage>
</organism>
<dbReference type="GO" id="GO:0016787">
    <property type="term" value="F:hydrolase activity"/>
    <property type="evidence" value="ECO:0007669"/>
    <property type="project" value="InterPro"/>
</dbReference>
<dbReference type="Pfam" id="PF06439">
    <property type="entry name" value="3keto-disac_hyd"/>
    <property type="match status" value="1"/>
</dbReference>
<accession>A0A7S7NW53</accession>
<evidence type="ECO:0000313" key="4">
    <source>
        <dbReference type="Proteomes" id="UP000593892"/>
    </source>
</evidence>
<name>A0A7S7NW53_PALFE</name>
<sequence>MTASRGLVARLVRPRLSLGAALTLCLAGLPAGLSGQSVPPALESPGVRPPQTGPNGEKYIGMPKFHEPAPYDINEHTGYHQIFDGSSFQGWDADPGIWRVENGVMIGETLEGKPKGNNYIVYKGDKPRDFDLKLQMKIEKGGGGGIQYRSVTGIPWTRPQPQGQPPYDLKFMMTGPQADFWFPVTARTSEYTGQWYSENTMQGILAYRGQVTQALPGQTNRLVANIGDRQALGGYVKVNEWNDYQIIARGGVMMHIMNGQLMAVFIDDTKDSVNNQPGLIGFEIESQPCKISVRNIWLRKFD</sequence>
<dbReference type="EMBL" id="CP063849">
    <property type="protein sequence ID" value="QOY90916.1"/>
    <property type="molecule type" value="Genomic_DNA"/>
</dbReference>
<dbReference type="KEGG" id="pfer:IRI77_13505"/>
<reference evidence="3 4" key="1">
    <citation type="submission" date="2020-10" db="EMBL/GenBank/DDBJ databases">
        <title>Complete genome sequence of Paludibaculum fermentans P105T, a facultatively anaerobic acidobacterium capable of dissimilatory Fe(III) reduction.</title>
        <authorList>
            <person name="Dedysh S.N."/>
            <person name="Beletsky A.V."/>
            <person name="Kulichevskaya I.S."/>
            <person name="Mardanov A.V."/>
            <person name="Ravin N.V."/>
        </authorList>
    </citation>
    <scope>NUCLEOTIDE SEQUENCE [LARGE SCALE GENOMIC DNA]</scope>
    <source>
        <strain evidence="3 4">P105</strain>
    </source>
</reference>
<gene>
    <name evidence="3" type="ORF">IRI77_13505</name>
</gene>
<evidence type="ECO:0000313" key="3">
    <source>
        <dbReference type="EMBL" id="QOY90916.1"/>
    </source>
</evidence>
<proteinExistence type="predicted"/>
<dbReference type="Gene3D" id="2.60.120.560">
    <property type="entry name" value="Exo-inulinase, domain 1"/>
    <property type="match status" value="1"/>
</dbReference>
<dbReference type="InterPro" id="IPR010496">
    <property type="entry name" value="AL/BT2_dom"/>
</dbReference>
<feature type="domain" description="3-keto-alpha-glucoside-1,2-lyase/3-keto-2-hydroxy-glucal hydratase" evidence="2">
    <location>
        <begin position="79"/>
        <end position="299"/>
    </location>
</feature>
<keyword evidence="4" id="KW-1185">Reference proteome</keyword>
<evidence type="ECO:0000256" key="1">
    <source>
        <dbReference type="SAM" id="SignalP"/>
    </source>
</evidence>
<evidence type="ECO:0000259" key="2">
    <source>
        <dbReference type="Pfam" id="PF06439"/>
    </source>
</evidence>